<feature type="DNA-binding region" description="HMG box" evidence="2">
    <location>
        <begin position="269"/>
        <end position="335"/>
    </location>
</feature>
<evidence type="ECO:0000256" key="1">
    <source>
        <dbReference type="ARBA" id="ARBA00023125"/>
    </source>
</evidence>
<dbReference type="Proteomes" id="UP000250266">
    <property type="component" value="Unassembled WGS sequence"/>
</dbReference>
<evidence type="ECO:0000259" key="4">
    <source>
        <dbReference type="PROSITE" id="PS50118"/>
    </source>
</evidence>
<dbReference type="AlphaFoldDB" id="A0A8E2EM20"/>
<dbReference type="Gene3D" id="1.10.30.10">
    <property type="entry name" value="High mobility group box domain"/>
    <property type="match status" value="2"/>
</dbReference>
<dbReference type="InterPro" id="IPR009071">
    <property type="entry name" value="HMG_box_dom"/>
</dbReference>
<keyword evidence="2" id="KW-0539">Nucleus</keyword>
<evidence type="ECO:0000313" key="5">
    <source>
        <dbReference type="EMBL" id="OCK86376.1"/>
    </source>
</evidence>
<organism evidence="5 6">
    <name type="scientific">Lepidopterella palustris CBS 459.81</name>
    <dbReference type="NCBI Taxonomy" id="1314670"/>
    <lineage>
        <taxon>Eukaryota</taxon>
        <taxon>Fungi</taxon>
        <taxon>Dikarya</taxon>
        <taxon>Ascomycota</taxon>
        <taxon>Pezizomycotina</taxon>
        <taxon>Dothideomycetes</taxon>
        <taxon>Pleosporomycetidae</taxon>
        <taxon>Mytilinidiales</taxon>
        <taxon>Argynnaceae</taxon>
        <taxon>Lepidopterella</taxon>
    </lineage>
</organism>
<evidence type="ECO:0000313" key="6">
    <source>
        <dbReference type="Proteomes" id="UP000250266"/>
    </source>
</evidence>
<sequence length="347" mass="38962">MLARGVLCRLAADVPKTSTHDLPQLRRFVQRAILSRNATSISSNRALSHTCKLALPSSRRSYVTATKEAPKTRVKKTTTTTTTKKAAPKNTVTNLKTTVAKKKTAPKKKKKPKAKAAPRKKRALTEKGKERKAKEDLRDSIKEYKKKALVEPKPRPTTAWMIFSAENLCSATPGSPRNTTEVLKAAAEKYKSFTPAEMEHYNHLVNENKAANEAEYKAWVLKHTPEEIRVANSARVQLRRILGKPSKTAGSTRHRFPPHTTKIVDERQVKQAVSPYILFSIERHSSGDMKNIPMTEASNLILSEWKNLSASEKKKYEDESVANLAKYHKDYETTYGHKSTTMQKAAA</sequence>
<dbReference type="PANTHER" id="PTHR48112">
    <property type="entry name" value="HIGH MOBILITY GROUP PROTEIN DSP1"/>
    <property type="match status" value="1"/>
</dbReference>
<gene>
    <name evidence="5" type="ORF">K432DRAFT_399340</name>
</gene>
<dbReference type="PROSITE" id="PS50118">
    <property type="entry name" value="HMG_BOX_2"/>
    <property type="match status" value="2"/>
</dbReference>
<feature type="region of interest" description="Disordered" evidence="3">
    <location>
        <begin position="99"/>
        <end position="136"/>
    </location>
</feature>
<dbReference type="OrthoDB" id="1919336at2759"/>
<feature type="domain" description="HMG box" evidence="4">
    <location>
        <begin position="269"/>
        <end position="335"/>
    </location>
</feature>
<feature type="DNA-binding region" description="HMG box" evidence="2">
    <location>
        <begin position="153"/>
        <end position="220"/>
    </location>
</feature>
<accession>A0A8E2EM20</accession>
<evidence type="ECO:0000256" key="3">
    <source>
        <dbReference type="SAM" id="MobiDB-lite"/>
    </source>
</evidence>
<feature type="compositionally biased region" description="Basic and acidic residues" evidence="3">
    <location>
        <begin position="123"/>
        <end position="136"/>
    </location>
</feature>
<dbReference type="GO" id="GO:0005634">
    <property type="term" value="C:nucleus"/>
    <property type="evidence" value="ECO:0007669"/>
    <property type="project" value="UniProtKB-UniRule"/>
</dbReference>
<dbReference type="GO" id="GO:0003677">
    <property type="term" value="F:DNA binding"/>
    <property type="evidence" value="ECO:0007669"/>
    <property type="project" value="UniProtKB-UniRule"/>
</dbReference>
<dbReference type="InterPro" id="IPR050342">
    <property type="entry name" value="HMGB"/>
</dbReference>
<proteinExistence type="predicted"/>
<feature type="domain" description="HMG box" evidence="4">
    <location>
        <begin position="153"/>
        <end position="220"/>
    </location>
</feature>
<evidence type="ECO:0000256" key="2">
    <source>
        <dbReference type="PROSITE-ProRule" id="PRU00267"/>
    </source>
</evidence>
<feature type="compositionally biased region" description="Basic residues" evidence="3">
    <location>
        <begin position="99"/>
        <end position="122"/>
    </location>
</feature>
<name>A0A8E2EM20_9PEZI</name>
<dbReference type="SUPFAM" id="SSF47095">
    <property type="entry name" value="HMG-box"/>
    <property type="match status" value="2"/>
</dbReference>
<keyword evidence="1 2" id="KW-0238">DNA-binding</keyword>
<dbReference type="InterPro" id="IPR036910">
    <property type="entry name" value="HMG_box_dom_sf"/>
</dbReference>
<dbReference type="SMART" id="SM00398">
    <property type="entry name" value="HMG"/>
    <property type="match status" value="2"/>
</dbReference>
<dbReference type="PANTHER" id="PTHR48112:SF22">
    <property type="entry name" value="MITOCHONDRIAL TRANSCRIPTION FACTOR A, ISOFORM B"/>
    <property type="match status" value="1"/>
</dbReference>
<dbReference type="EMBL" id="KV744805">
    <property type="protein sequence ID" value="OCK86376.1"/>
    <property type="molecule type" value="Genomic_DNA"/>
</dbReference>
<reference evidence="5 6" key="1">
    <citation type="journal article" date="2016" name="Nat. Commun.">
        <title>Ectomycorrhizal ecology is imprinted in the genome of the dominant symbiotic fungus Cenococcum geophilum.</title>
        <authorList>
            <consortium name="DOE Joint Genome Institute"/>
            <person name="Peter M."/>
            <person name="Kohler A."/>
            <person name="Ohm R.A."/>
            <person name="Kuo A."/>
            <person name="Krutzmann J."/>
            <person name="Morin E."/>
            <person name="Arend M."/>
            <person name="Barry K.W."/>
            <person name="Binder M."/>
            <person name="Choi C."/>
            <person name="Clum A."/>
            <person name="Copeland A."/>
            <person name="Grisel N."/>
            <person name="Haridas S."/>
            <person name="Kipfer T."/>
            <person name="LaButti K."/>
            <person name="Lindquist E."/>
            <person name="Lipzen A."/>
            <person name="Maire R."/>
            <person name="Meier B."/>
            <person name="Mihaltcheva S."/>
            <person name="Molinier V."/>
            <person name="Murat C."/>
            <person name="Poggeler S."/>
            <person name="Quandt C.A."/>
            <person name="Sperisen C."/>
            <person name="Tritt A."/>
            <person name="Tisserant E."/>
            <person name="Crous P.W."/>
            <person name="Henrissat B."/>
            <person name="Nehls U."/>
            <person name="Egli S."/>
            <person name="Spatafora J.W."/>
            <person name="Grigoriev I.V."/>
            <person name="Martin F.M."/>
        </authorList>
    </citation>
    <scope>NUCLEOTIDE SEQUENCE [LARGE SCALE GENOMIC DNA]</scope>
    <source>
        <strain evidence="5 6">CBS 459.81</strain>
    </source>
</reference>
<protein>
    <recommendedName>
        <fullName evidence="4">HMG box domain-containing protein</fullName>
    </recommendedName>
</protein>
<dbReference type="Pfam" id="PF00505">
    <property type="entry name" value="HMG_box"/>
    <property type="match status" value="2"/>
</dbReference>
<keyword evidence="6" id="KW-1185">Reference proteome</keyword>
<dbReference type="CDD" id="cd00084">
    <property type="entry name" value="HMG-box_SF"/>
    <property type="match status" value="1"/>
</dbReference>